<dbReference type="Proteomes" id="UP000011607">
    <property type="component" value="Unassembled WGS sequence"/>
</dbReference>
<evidence type="ECO:0000313" key="4">
    <source>
        <dbReference type="Proteomes" id="UP000011607"/>
    </source>
</evidence>
<name>M0LFJ2_9EURY</name>
<gene>
    <name evidence="3" type="ORF">C446_15121</name>
</gene>
<dbReference type="EMBL" id="AOMA01000154">
    <property type="protein sequence ID" value="EMA31868.1"/>
    <property type="molecule type" value="Genomic_DNA"/>
</dbReference>
<evidence type="ECO:0000259" key="2">
    <source>
        <dbReference type="Pfam" id="PF26452"/>
    </source>
</evidence>
<proteinExistence type="predicted"/>
<dbReference type="InterPro" id="IPR058444">
    <property type="entry name" value="DUF8131"/>
</dbReference>
<dbReference type="eggNOG" id="arCOG10155">
    <property type="taxonomic scope" value="Archaea"/>
</dbReference>
<evidence type="ECO:0000313" key="3">
    <source>
        <dbReference type="EMBL" id="EMA31868.1"/>
    </source>
</evidence>
<sequence>LSPRHAAAAGLLALIPTVIYGFGHPGLAGFVASLNVVIIFAALYVAMSPVDGDDHHADENGTGA</sequence>
<dbReference type="AlphaFoldDB" id="M0LFJ2"/>
<dbReference type="OrthoDB" id="170780at2157"/>
<feature type="domain" description="DUF8131" evidence="2">
    <location>
        <begin position="1"/>
        <end position="61"/>
    </location>
</feature>
<accession>M0LFJ2</accession>
<dbReference type="Pfam" id="PF26452">
    <property type="entry name" value="DUF8131"/>
    <property type="match status" value="1"/>
</dbReference>
<keyword evidence="4" id="KW-1185">Reference proteome</keyword>
<keyword evidence="1" id="KW-0472">Membrane</keyword>
<keyword evidence="1" id="KW-1133">Transmembrane helix</keyword>
<feature type="non-terminal residue" evidence="3">
    <location>
        <position position="1"/>
    </location>
</feature>
<reference evidence="3 4" key="1">
    <citation type="journal article" date="2014" name="PLoS Genet.">
        <title>Phylogenetically driven sequencing of extremely halophilic archaea reveals strategies for static and dynamic osmo-response.</title>
        <authorList>
            <person name="Becker E.A."/>
            <person name="Seitzer P.M."/>
            <person name="Tritt A."/>
            <person name="Larsen D."/>
            <person name="Krusor M."/>
            <person name="Yao A.I."/>
            <person name="Wu D."/>
            <person name="Madern D."/>
            <person name="Eisen J.A."/>
            <person name="Darling A.E."/>
            <person name="Facciotti M.T."/>
        </authorList>
    </citation>
    <scope>NUCLEOTIDE SEQUENCE [LARGE SCALE GENOMIC DNA]</scope>
    <source>
        <strain evidence="3 4">JCM 10879</strain>
    </source>
</reference>
<protein>
    <submittedName>
        <fullName evidence="3">Cytochrome-ba3 oxidase subunit</fullName>
    </submittedName>
</protein>
<dbReference type="RefSeq" id="WP_006673916.1">
    <property type="nucleotide sequence ID" value="NZ_AOMA01000154.1"/>
</dbReference>
<feature type="transmembrane region" description="Helical" evidence="1">
    <location>
        <begin position="6"/>
        <end position="23"/>
    </location>
</feature>
<comment type="caution">
    <text evidence="3">The sequence shown here is derived from an EMBL/GenBank/DDBJ whole genome shotgun (WGS) entry which is preliminary data.</text>
</comment>
<feature type="transmembrane region" description="Helical" evidence="1">
    <location>
        <begin position="30"/>
        <end position="47"/>
    </location>
</feature>
<organism evidence="3 4">
    <name type="scientific">Halobiforma nitratireducens JCM 10879</name>
    <dbReference type="NCBI Taxonomy" id="1227454"/>
    <lineage>
        <taxon>Archaea</taxon>
        <taxon>Methanobacteriati</taxon>
        <taxon>Methanobacteriota</taxon>
        <taxon>Stenosarchaea group</taxon>
        <taxon>Halobacteria</taxon>
        <taxon>Halobacteriales</taxon>
        <taxon>Natrialbaceae</taxon>
        <taxon>Halobiforma</taxon>
    </lineage>
</organism>
<keyword evidence="1" id="KW-0812">Transmembrane</keyword>
<evidence type="ECO:0000256" key="1">
    <source>
        <dbReference type="SAM" id="Phobius"/>
    </source>
</evidence>